<evidence type="ECO:0000313" key="2">
    <source>
        <dbReference type="Proteomes" id="UP001732700"/>
    </source>
</evidence>
<name>A0ACD5WCL6_AVESA</name>
<proteinExistence type="predicted"/>
<keyword evidence="2" id="KW-1185">Reference proteome</keyword>
<reference evidence="1" key="1">
    <citation type="submission" date="2021-05" db="EMBL/GenBank/DDBJ databases">
        <authorList>
            <person name="Scholz U."/>
            <person name="Mascher M."/>
            <person name="Fiebig A."/>
        </authorList>
    </citation>
    <scope>NUCLEOTIDE SEQUENCE [LARGE SCALE GENOMIC DNA]</scope>
</reference>
<protein>
    <submittedName>
        <fullName evidence="1">Uncharacterized protein</fullName>
    </submittedName>
</protein>
<sequence>MASSRRLRDLLLLAAALMLSASCAAAADFQYCNKGRHYPVKVSGVEIVPDPVVRGQLATFKISASTDKSIAKGKLVVDVTYFIFHVHTETHDFCSGTHCPATGEFVLASEQTLPSFTPPGSYTLQMKLLGEKNEELTCISFGFSIGFAVPDAFSCPRLYVF</sequence>
<accession>A0ACD5WCL6</accession>
<reference evidence="1" key="2">
    <citation type="submission" date="2025-09" db="UniProtKB">
        <authorList>
            <consortium name="EnsemblPlants"/>
        </authorList>
    </citation>
    <scope>IDENTIFICATION</scope>
</reference>
<dbReference type="Proteomes" id="UP001732700">
    <property type="component" value="Chromosome 4A"/>
</dbReference>
<organism evidence="1 2">
    <name type="scientific">Avena sativa</name>
    <name type="common">Oat</name>
    <dbReference type="NCBI Taxonomy" id="4498"/>
    <lineage>
        <taxon>Eukaryota</taxon>
        <taxon>Viridiplantae</taxon>
        <taxon>Streptophyta</taxon>
        <taxon>Embryophyta</taxon>
        <taxon>Tracheophyta</taxon>
        <taxon>Spermatophyta</taxon>
        <taxon>Magnoliopsida</taxon>
        <taxon>Liliopsida</taxon>
        <taxon>Poales</taxon>
        <taxon>Poaceae</taxon>
        <taxon>BOP clade</taxon>
        <taxon>Pooideae</taxon>
        <taxon>Poodae</taxon>
        <taxon>Poeae</taxon>
        <taxon>Poeae Chloroplast Group 1 (Aveneae type)</taxon>
        <taxon>Aveninae</taxon>
        <taxon>Avena</taxon>
    </lineage>
</organism>
<dbReference type="EnsemblPlants" id="AVESA.00010b.r2.4AG0611370.1">
    <property type="protein sequence ID" value="AVESA.00010b.r2.4AG0611370.1.CDS"/>
    <property type="gene ID" value="AVESA.00010b.r2.4AG0611370"/>
</dbReference>
<evidence type="ECO:0000313" key="1">
    <source>
        <dbReference type="EnsemblPlants" id="AVESA.00010b.r2.4AG0611370.1.CDS"/>
    </source>
</evidence>